<organism evidence="2 3">
    <name type="scientific">Polyangium jinanense</name>
    <dbReference type="NCBI Taxonomy" id="2829994"/>
    <lineage>
        <taxon>Bacteria</taxon>
        <taxon>Pseudomonadati</taxon>
        <taxon>Myxococcota</taxon>
        <taxon>Polyangia</taxon>
        <taxon>Polyangiales</taxon>
        <taxon>Polyangiaceae</taxon>
        <taxon>Polyangium</taxon>
    </lineage>
</organism>
<keyword evidence="3" id="KW-1185">Reference proteome</keyword>
<gene>
    <name evidence="2" type="ORF">KEG57_07370</name>
</gene>
<protein>
    <submittedName>
        <fullName evidence="2">Uncharacterized protein</fullName>
    </submittedName>
</protein>
<dbReference type="AlphaFoldDB" id="A0A9X3X2M7"/>
<feature type="compositionally biased region" description="Basic and acidic residues" evidence="1">
    <location>
        <begin position="237"/>
        <end position="252"/>
    </location>
</feature>
<sequence>MRNLLLSDLKLALGDLLNERNPKLLLSNSGKLYAPQLAKKLAEIEKLPDALTGGRPLAQDLAETDGNHDGLGEAIYYQAEAILRLPLAPPDLKAKAHRIREAFVPRLNVLRATYATEAAAADKNRTALDTLKDDLAAIPVPAPEGATLLDWATAFVDAGDRLGRLLSDRSLLGSGAIPTQALAVRTTTIGILNRFRAALADEMAHDTSLPRDLDTQVFSFFDELQSTREQSARTGKSPKDEATDKDASSGEG</sequence>
<dbReference type="Proteomes" id="UP001151081">
    <property type="component" value="Unassembled WGS sequence"/>
</dbReference>
<evidence type="ECO:0000313" key="3">
    <source>
        <dbReference type="Proteomes" id="UP001151081"/>
    </source>
</evidence>
<evidence type="ECO:0000313" key="2">
    <source>
        <dbReference type="EMBL" id="MDC3980306.1"/>
    </source>
</evidence>
<dbReference type="EMBL" id="JAGTJJ010000002">
    <property type="protein sequence ID" value="MDC3980306.1"/>
    <property type="molecule type" value="Genomic_DNA"/>
</dbReference>
<dbReference type="RefSeq" id="WP_272417341.1">
    <property type="nucleotide sequence ID" value="NZ_JAGTJJ010000002.1"/>
</dbReference>
<evidence type="ECO:0000256" key="1">
    <source>
        <dbReference type="SAM" id="MobiDB-lite"/>
    </source>
</evidence>
<name>A0A9X3X2M7_9BACT</name>
<comment type="caution">
    <text evidence="2">The sequence shown here is derived from an EMBL/GenBank/DDBJ whole genome shotgun (WGS) entry which is preliminary data.</text>
</comment>
<accession>A0A9X3X2M7</accession>
<feature type="region of interest" description="Disordered" evidence="1">
    <location>
        <begin position="226"/>
        <end position="252"/>
    </location>
</feature>
<proteinExistence type="predicted"/>
<reference evidence="2 3" key="1">
    <citation type="submission" date="2021-04" db="EMBL/GenBank/DDBJ databases">
        <title>Genome analysis of Polyangium sp.</title>
        <authorList>
            <person name="Li Y."/>
            <person name="Wang J."/>
        </authorList>
    </citation>
    <scope>NUCLEOTIDE SEQUENCE [LARGE SCALE GENOMIC DNA]</scope>
    <source>
        <strain evidence="2 3">SDU14</strain>
    </source>
</reference>